<evidence type="ECO:0000313" key="3">
    <source>
        <dbReference type="Proteomes" id="UP000316714"/>
    </source>
</evidence>
<evidence type="ECO:0000313" key="2">
    <source>
        <dbReference type="EMBL" id="TWT37652.1"/>
    </source>
</evidence>
<proteinExistence type="predicted"/>
<dbReference type="AlphaFoldDB" id="A0A5C5VIX5"/>
<evidence type="ECO:0000256" key="1">
    <source>
        <dbReference type="SAM" id="MobiDB-lite"/>
    </source>
</evidence>
<gene>
    <name evidence="2" type="ORF">KOR34_26100</name>
</gene>
<dbReference type="Proteomes" id="UP000316714">
    <property type="component" value="Unassembled WGS sequence"/>
</dbReference>
<organism evidence="2 3">
    <name type="scientific">Posidoniimonas corsicana</name>
    <dbReference type="NCBI Taxonomy" id="1938618"/>
    <lineage>
        <taxon>Bacteria</taxon>
        <taxon>Pseudomonadati</taxon>
        <taxon>Planctomycetota</taxon>
        <taxon>Planctomycetia</taxon>
        <taxon>Pirellulales</taxon>
        <taxon>Lacipirellulaceae</taxon>
        <taxon>Posidoniimonas</taxon>
    </lineage>
</organism>
<name>A0A5C5VIX5_9BACT</name>
<dbReference type="EMBL" id="SIHJ01000001">
    <property type="protein sequence ID" value="TWT37652.1"/>
    <property type="molecule type" value="Genomic_DNA"/>
</dbReference>
<sequence>MIVEFVPGVREIATPTWPMTPEQLAAQPAPVQAAVQAFIAADAQDDEVAAAIAPLRPAAPSKGTDRRATSSPAPGVRFARGFRAKPRRVKR</sequence>
<protein>
    <submittedName>
        <fullName evidence="2">Uncharacterized protein</fullName>
    </submittedName>
</protein>
<comment type="caution">
    <text evidence="2">The sequence shown here is derived from an EMBL/GenBank/DDBJ whole genome shotgun (WGS) entry which is preliminary data.</text>
</comment>
<reference evidence="2 3" key="1">
    <citation type="submission" date="2019-02" db="EMBL/GenBank/DDBJ databases">
        <title>Deep-cultivation of Planctomycetes and their phenomic and genomic characterization uncovers novel biology.</title>
        <authorList>
            <person name="Wiegand S."/>
            <person name="Jogler M."/>
            <person name="Boedeker C."/>
            <person name="Pinto D."/>
            <person name="Vollmers J."/>
            <person name="Rivas-Marin E."/>
            <person name="Kohn T."/>
            <person name="Peeters S.H."/>
            <person name="Heuer A."/>
            <person name="Rast P."/>
            <person name="Oberbeckmann S."/>
            <person name="Bunk B."/>
            <person name="Jeske O."/>
            <person name="Meyerdierks A."/>
            <person name="Storesund J.E."/>
            <person name="Kallscheuer N."/>
            <person name="Luecker S."/>
            <person name="Lage O.M."/>
            <person name="Pohl T."/>
            <person name="Merkel B.J."/>
            <person name="Hornburger P."/>
            <person name="Mueller R.-W."/>
            <person name="Bruemmer F."/>
            <person name="Labrenz M."/>
            <person name="Spormann A.M."/>
            <person name="Op Den Camp H."/>
            <person name="Overmann J."/>
            <person name="Amann R."/>
            <person name="Jetten M.S.M."/>
            <person name="Mascher T."/>
            <person name="Medema M.H."/>
            <person name="Devos D.P."/>
            <person name="Kaster A.-K."/>
            <person name="Ovreas L."/>
            <person name="Rohde M."/>
            <person name="Galperin M.Y."/>
            <person name="Jogler C."/>
        </authorList>
    </citation>
    <scope>NUCLEOTIDE SEQUENCE [LARGE SCALE GENOMIC DNA]</scope>
    <source>
        <strain evidence="2 3">KOR34</strain>
    </source>
</reference>
<accession>A0A5C5VIX5</accession>
<feature type="compositionally biased region" description="Basic residues" evidence="1">
    <location>
        <begin position="80"/>
        <end position="91"/>
    </location>
</feature>
<feature type="region of interest" description="Disordered" evidence="1">
    <location>
        <begin position="56"/>
        <end position="91"/>
    </location>
</feature>
<keyword evidence="3" id="KW-1185">Reference proteome</keyword>